<dbReference type="SUPFAM" id="SSF50475">
    <property type="entry name" value="FMN-binding split barrel"/>
    <property type="match status" value="1"/>
</dbReference>
<dbReference type="PANTHER" id="PTHR35176">
    <property type="entry name" value="HEME OXYGENASE HI_0854-RELATED"/>
    <property type="match status" value="1"/>
</dbReference>
<dbReference type="Pfam" id="PF01243">
    <property type="entry name" value="PNPOx_N"/>
    <property type="match status" value="1"/>
</dbReference>
<dbReference type="RefSeq" id="WP_187246795.1">
    <property type="nucleotide sequence ID" value="NZ_BAAAOK010000010.1"/>
</dbReference>
<name>A0ABR7LY92_9ACTN</name>
<keyword evidence="1" id="KW-0560">Oxidoreductase</keyword>
<dbReference type="InterPro" id="IPR012349">
    <property type="entry name" value="Split_barrel_FMN-bd"/>
</dbReference>
<dbReference type="Proteomes" id="UP000805614">
    <property type="component" value="Unassembled WGS sequence"/>
</dbReference>
<organism evidence="3 4">
    <name type="scientific">Actinomadura alba</name>
    <dbReference type="NCBI Taxonomy" id="406431"/>
    <lineage>
        <taxon>Bacteria</taxon>
        <taxon>Bacillati</taxon>
        <taxon>Actinomycetota</taxon>
        <taxon>Actinomycetes</taxon>
        <taxon>Streptosporangiales</taxon>
        <taxon>Thermomonosporaceae</taxon>
        <taxon>Actinomadura</taxon>
    </lineage>
</organism>
<feature type="domain" description="Pyridoxamine 5'-phosphate oxidase N-terminal" evidence="2">
    <location>
        <begin position="8"/>
        <end position="133"/>
    </location>
</feature>
<comment type="caution">
    <text evidence="3">The sequence shown here is derived from an EMBL/GenBank/DDBJ whole genome shotgun (WGS) entry which is preliminary data.</text>
</comment>
<evidence type="ECO:0000313" key="3">
    <source>
        <dbReference type="EMBL" id="MBC6469746.1"/>
    </source>
</evidence>
<keyword evidence="4" id="KW-1185">Reference proteome</keyword>
<evidence type="ECO:0000256" key="1">
    <source>
        <dbReference type="ARBA" id="ARBA00023002"/>
    </source>
</evidence>
<evidence type="ECO:0000259" key="2">
    <source>
        <dbReference type="Pfam" id="PF01243"/>
    </source>
</evidence>
<dbReference type="Gene3D" id="2.30.110.10">
    <property type="entry name" value="Electron Transport, Fmn-binding Protein, Chain A"/>
    <property type="match status" value="1"/>
</dbReference>
<evidence type="ECO:0000313" key="4">
    <source>
        <dbReference type="Proteomes" id="UP000805614"/>
    </source>
</evidence>
<gene>
    <name evidence="3" type="ORF">HKK74_30270</name>
</gene>
<dbReference type="PANTHER" id="PTHR35176:SF1">
    <property type="entry name" value="F420H(2)-DEPENDENT BILIVERDIN REDUCTASE"/>
    <property type="match status" value="1"/>
</dbReference>
<dbReference type="InterPro" id="IPR019920">
    <property type="entry name" value="F420-binding_dom_put"/>
</dbReference>
<accession>A0ABR7LY92</accession>
<dbReference type="InterPro" id="IPR052019">
    <property type="entry name" value="F420H2_bilvrd_red/Heme_oxyg"/>
</dbReference>
<dbReference type="InterPro" id="IPR011576">
    <property type="entry name" value="Pyridox_Oxase_N"/>
</dbReference>
<proteinExistence type="predicted"/>
<dbReference type="NCBIfam" id="TIGR03618">
    <property type="entry name" value="Rv1155_F420"/>
    <property type="match status" value="1"/>
</dbReference>
<sequence>MEQMTETEWREFVSTGTRTGKIGVTRADGSPHVTPIWFVLDGPDLVFTTYGEGVKGRALRRDPRASLCVDDERPPYSFVTVFGEASLSQDLGEVRKWATILGGRYMGADRAERYGERNAVPGELLVRLRIGKVIAQRDIAG</sequence>
<reference evidence="3 4" key="1">
    <citation type="submission" date="2020-06" db="EMBL/GenBank/DDBJ databases">
        <title>Actinomadura xiongansis sp. nov., isolated from soil of Baiyangdian.</title>
        <authorList>
            <person name="Zhang X."/>
        </authorList>
    </citation>
    <scope>NUCLEOTIDE SEQUENCE [LARGE SCALE GENOMIC DNA]</scope>
    <source>
        <strain evidence="3 4">HBUM206468</strain>
    </source>
</reference>
<dbReference type="EMBL" id="JABVEC010000031">
    <property type="protein sequence ID" value="MBC6469746.1"/>
    <property type="molecule type" value="Genomic_DNA"/>
</dbReference>
<protein>
    <submittedName>
        <fullName evidence="3">PPOX class F420-dependent oxidoreductase</fullName>
    </submittedName>
</protein>